<accession>A0AAW2Z724</accession>
<organism evidence="2 3">
    <name type="scientific">Acrasis kona</name>
    <dbReference type="NCBI Taxonomy" id="1008807"/>
    <lineage>
        <taxon>Eukaryota</taxon>
        <taxon>Discoba</taxon>
        <taxon>Heterolobosea</taxon>
        <taxon>Tetramitia</taxon>
        <taxon>Eutetramitia</taxon>
        <taxon>Acrasidae</taxon>
        <taxon>Acrasis</taxon>
    </lineage>
</organism>
<feature type="region of interest" description="Disordered" evidence="1">
    <location>
        <begin position="133"/>
        <end position="167"/>
    </location>
</feature>
<evidence type="ECO:0000313" key="3">
    <source>
        <dbReference type="Proteomes" id="UP001431209"/>
    </source>
</evidence>
<dbReference type="SUPFAM" id="SSF46934">
    <property type="entry name" value="UBA-like"/>
    <property type="match status" value="1"/>
</dbReference>
<reference evidence="2 3" key="1">
    <citation type="submission" date="2024-03" db="EMBL/GenBank/DDBJ databases">
        <title>The Acrasis kona genome and developmental transcriptomes reveal deep origins of eukaryotic multicellular pathways.</title>
        <authorList>
            <person name="Sheikh S."/>
            <person name="Fu C.-J."/>
            <person name="Brown M.W."/>
            <person name="Baldauf S.L."/>
        </authorList>
    </citation>
    <scope>NUCLEOTIDE SEQUENCE [LARGE SCALE GENOMIC DNA]</scope>
    <source>
        <strain evidence="2 3">ATCC MYA-3509</strain>
    </source>
</reference>
<evidence type="ECO:0000256" key="1">
    <source>
        <dbReference type="SAM" id="MobiDB-lite"/>
    </source>
</evidence>
<dbReference type="Proteomes" id="UP001431209">
    <property type="component" value="Unassembled WGS sequence"/>
</dbReference>
<sequence length="245" mass="28160">MNWIQQASSRSSPIVLKVNVTNGEIRRVKLENPTHSNLLKLVNPNNNNVELSYRDYENDWVRFDTEAEWDEALVVYKYMLEKNYSAALSVKVFTKEEKEEAKEDPVEELINSIEILPLIVAEDSKLPVELEEVEVSDAESEADEVEPYSSLKEEEEEEKSEDDEALRQSMQAMRQSVSNFIASAPQAQPELPSAQYVKPEEEKTSKFQEQHKLLVEMGFSDLNKNVELLEKFKGDVGQVIQVYLN</sequence>
<dbReference type="InterPro" id="IPR009060">
    <property type="entry name" value="UBA-like_sf"/>
</dbReference>
<name>A0AAW2Z724_9EUKA</name>
<dbReference type="SUPFAM" id="SSF54277">
    <property type="entry name" value="CAD &amp; PB1 domains"/>
    <property type="match status" value="1"/>
</dbReference>
<proteinExistence type="predicted"/>
<gene>
    <name evidence="2" type="ORF">AKO1_011650</name>
</gene>
<dbReference type="Gene3D" id="1.10.8.10">
    <property type="entry name" value="DNA helicase RuvA subunit, C-terminal domain"/>
    <property type="match status" value="1"/>
</dbReference>
<feature type="compositionally biased region" description="Acidic residues" evidence="1">
    <location>
        <begin position="133"/>
        <end position="146"/>
    </location>
</feature>
<dbReference type="EMBL" id="JAOPGA020001067">
    <property type="protein sequence ID" value="KAL0484725.1"/>
    <property type="molecule type" value="Genomic_DNA"/>
</dbReference>
<feature type="compositionally biased region" description="Acidic residues" evidence="1">
    <location>
        <begin position="153"/>
        <end position="164"/>
    </location>
</feature>
<evidence type="ECO:0000313" key="2">
    <source>
        <dbReference type="EMBL" id="KAL0484725.1"/>
    </source>
</evidence>
<comment type="caution">
    <text evidence="2">The sequence shown here is derived from an EMBL/GenBank/DDBJ whole genome shotgun (WGS) entry which is preliminary data.</text>
</comment>
<protein>
    <submittedName>
        <fullName evidence="2">Deubiquitination-protection protein</fullName>
    </submittedName>
</protein>
<keyword evidence="3" id="KW-1185">Reference proteome</keyword>
<dbReference type="AlphaFoldDB" id="A0AAW2Z724"/>